<dbReference type="AlphaFoldDB" id="A0A0H3A4H1"/>
<protein>
    <recommendedName>
        <fullName evidence="1">LUD domain-containing protein</fullName>
    </recommendedName>
</protein>
<dbReference type="InterPro" id="IPR037171">
    <property type="entry name" value="NagB/RpiA_transferase-like"/>
</dbReference>
<organism evidence="2 3">
    <name type="scientific">Nitratidesulfovibrio vulgaris (strain DP4)</name>
    <name type="common">Desulfovibrio vulgaris</name>
    <dbReference type="NCBI Taxonomy" id="391774"/>
    <lineage>
        <taxon>Bacteria</taxon>
        <taxon>Pseudomonadati</taxon>
        <taxon>Thermodesulfobacteriota</taxon>
        <taxon>Desulfovibrionia</taxon>
        <taxon>Desulfovibrionales</taxon>
        <taxon>Desulfovibrionaceae</taxon>
        <taxon>Nitratidesulfovibrio</taxon>
    </lineage>
</organism>
<gene>
    <name evidence="2" type="ordered locus">Dvul_0341</name>
</gene>
<evidence type="ECO:0000313" key="2">
    <source>
        <dbReference type="EMBL" id="ABM27364.1"/>
    </source>
</evidence>
<accession>A0A0H3A4H1</accession>
<dbReference type="EMBL" id="CP000527">
    <property type="protein sequence ID" value="ABM27364.1"/>
    <property type="molecule type" value="Genomic_DNA"/>
</dbReference>
<dbReference type="Gene3D" id="3.40.50.10420">
    <property type="entry name" value="NagB/RpiA/CoA transferase-like"/>
    <property type="match status" value="1"/>
</dbReference>
<dbReference type="KEGG" id="dvl:Dvul_0341"/>
<dbReference type="RefSeq" id="WP_010940291.1">
    <property type="nucleotide sequence ID" value="NC_008751.1"/>
</dbReference>
<dbReference type="PANTHER" id="PTHR43682:SF1">
    <property type="entry name" value="LACTATE UTILIZATION PROTEIN C"/>
    <property type="match status" value="1"/>
</dbReference>
<dbReference type="SUPFAM" id="SSF100950">
    <property type="entry name" value="NagB/RpiA/CoA transferase-like"/>
    <property type="match status" value="1"/>
</dbReference>
<dbReference type="InterPro" id="IPR003741">
    <property type="entry name" value="LUD_dom"/>
</dbReference>
<proteinExistence type="predicted"/>
<dbReference type="PANTHER" id="PTHR43682">
    <property type="entry name" value="LACTATE UTILIZATION PROTEIN C"/>
    <property type="match status" value="1"/>
</dbReference>
<dbReference type="HOGENOM" id="CLU_090664_1_3_7"/>
<feature type="domain" description="LUD" evidence="1">
    <location>
        <begin position="11"/>
        <end position="207"/>
    </location>
</feature>
<dbReference type="Proteomes" id="UP000009173">
    <property type="component" value="Chromosome"/>
</dbReference>
<dbReference type="InterPro" id="IPR024185">
    <property type="entry name" value="FTHF_cligase-like_sf"/>
</dbReference>
<sequence length="209" mass="22638">MSGNQDLARLMREKAEAIAATVVELKDINEAFAYALDICEKKEACQLLISGCEEKLSDNAEALCEMKQKKIIAAPNLSDKEYDAFAKLCEERGIACVREGLRKHLAGIDIGFTHVTMGIAETGTCVVSSNSEELRLASMISEFHVAVLPKSKIVATSYDAEATLNELMGTGKPHYTAFISGPSRTADIERVLSLGVHGPLELHLILVEG</sequence>
<dbReference type="Pfam" id="PF02589">
    <property type="entry name" value="LUD_dom"/>
    <property type="match status" value="1"/>
</dbReference>
<evidence type="ECO:0000259" key="1">
    <source>
        <dbReference type="Pfam" id="PF02589"/>
    </source>
</evidence>
<reference evidence="3" key="1">
    <citation type="journal article" date="2009" name="Environ. Microbiol.">
        <title>Contribution of mobile genetic elements to Desulfovibrio vulgaris genome plasticity.</title>
        <authorList>
            <person name="Walker C.B."/>
            <person name="Stolyar S."/>
            <person name="Chivian D."/>
            <person name="Pinel N."/>
            <person name="Gabster J.A."/>
            <person name="Dehal P.S."/>
            <person name="He Z."/>
            <person name="Yang Z.K."/>
            <person name="Yen H.C."/>
            <person name="Zhou J."/>
            <person name="Wall J.D."/>
            <person name="Hazen T.C."/>
            <person name="Arkin A.P."/>
            <person name="Stahl D.A."/>
        </authorList>
    </citation>
    <scope>NUCLEOTIDE SEQUENCE [LARGE SCALE GENOMIC DNA]</scope>
    <source>
        <strain evidence="3">DP4</strain>
    </source>
</reference>
<evidence type="ECO:0000313" key="3">
    <source>
        <dbReference type="Proteomes" id="UP000009173"/>
    </source>
</evidence>
<name>A0A0H3A4H1_NITV4</name>